<comment type="similarity">
    <text evidence="1 2">Belongs to the cytochrome P450 family.</text>
</comment>
<dbReference type="InterPro" id="IPR036396">
    <property type="entry name" value="Cyt_P450_sf"/>
</dbReference>
<dbReference type="GO" id="GO:0004497">
    <property type="term" value="F:monooxygenase activity"/>
    <property type="evidence" value="ECO:0007669"/>
    <property type="project" value="UniProtKB-KW"/>
</dbReference>
<comment type="caution">
    <text evidence="3">The sequence shown here is derived from an EMBL/GenBank/DDBJ whole genome shotgun (WGS) entry which is preliminary data.</text>
</comment>
<organism evidence="3 4">
    <name type="scientific">Rhodovibrio salinarum</name>
    <dbReference type="NCBI Taxonomy" id="1087"/>
    <lineage>
        <taxon>Bacteria</taxon>
        <taxon>Pseudomonadati</taxon>
        <taxon>Pseudomonadota</taxon>
        <taxon>Alphaproteobacteria</taxon>
        <taxon>Rhodospirillales</taxon>
        <taxon>Rhodovibrionaceae</taxon>
        <taxon>Rhodovibrio</taxon>
    </lineage>
</organism>
<dbReference type="InterPro" id="IPR002397">
    <property type="entry name" value="Cyt_P450_B"/>
</dbReference>
<dbReference type="PROSITE" id="PS00086">
    <property type="entry name" value="CYTOCHROME_P450"/>
    <property type="match status" value="1"/>
</dbReference>
<dbReference type="GO" id="GO:0005506">
    <property type="term" value="F:iron ion binding"/>
    <property type="evidence" value="ECO:0007669"/>
    <property type="project" value="InterPro"/>
</dbReference>
<dbReference type="Proteomes" id="UP000778970">
    <property type="component" value="Unassembled WGS sequence"/>
</dbReference>
<evidence type="ECO:0000256" key="2">
    <source>
        <dbReference type="RuleBase" id="RU000461"/>
    </source>
</evidence>
<evidence type="ECO:0000256" key="1">
    <source>
        <dbReference type="ARBA" id="ARBA00010617"/>
    </source>
</evidence>
<dbReference type="GO" id="GO:0020037">
    <property type="term" value="F:heme binding"/>
    <property type="evidence" value="ECO:0007669"/>
    <property type="project" value="InterPro"/>
</dbReference>
<dbReference type="GO" id="GO:0016705">
    <property type="term" value="F:oxidoreductase activity, acting on paired donors, with incorporation or reduction of molecular oxygen"/>
    <property type="evidence" value="ECO:0007669"/>
    <property type="project" value="InterPro"/>
</dbReference>
<accession>A0A934V2G0</accession>
<keyword evidence="2" id="KW-0349">Heme</keyword>
<protein>
    <submittedName>
        <fullName evidence="3">Cytochrome P450</fullName>
    </submittedName>
</protein>
<evidence type="ECO:0000313" key="4">
    <source>
        <dbReference type="Proteomes" id="UP000778970"/>
    </source>
</evidence>
<keyword evidence="2" id="KW-0479">Metal-binding</keyword>
<dbReference type="Gene3D" id="1.10.630.10">
    <property type="entry name" value="Cytochrome P450"/>
    <property type="match status" value="1"/>
</dbReference>
<dbReference type="PRINTS" id="PR00359">
    <property type="entry name" value="BP450"/>
</dbReference>
<keyword evidence="2" id="KW-0408">Iron</keyword>
<dbReference type="PANTHER" id="PTHR46696">
    <property type="entry name" value="P450, PUTATIVE (EUROFUNG)-RELATED"/>
    <property type="match status" value="1"/>
</dbReference>
<keyword evidence="2" id="KW-0560">Oxidoreductase</keyword>
<dbReference type="InterPro" id="IPR001128">
    <property type="entry name" value="Cyt_P450"/>
</dbReference>
<dbReference type="RefSeq" id="WP_037256579.1">
    <property type="nucleotide sequence ID" value="NZ_NRRE01000035.1"/>
</dbReference>
<sequence length="418" mass="46305">MSSYLQQLETTPADQRWPLARQWLDAEPLAFTRELRDYRPVLMLPEVTLVATDRDCREVLLRPDLFTVRLYRPKQGDYWMAQDDTTQHWREKGVMRAVLDLESLPHMRAWVGQETAHRLTAAGDTLDVVNDVTRAVPIAFVQHWFGFADSDANALKRWSYWNQMDAFWNQPFQAPGFATPDQITAERNAANTEMRGYLSQLIQSRAAALQAGEDGSDMVSRLLLLSGSQAIRFDPKAVVLNVGGLLIGAVETTSHGAVNALAFLMADPERLAAACAAARDDDTAAFDGMVFEALRFAPAFGYFFRTAERDATLARGTDYEIVVPAGTTVLALTHSAMFDPAAVAHPERFDPSRALRDTYTFGLGLHECLGRAIGAVMIPEIVRQTLSIADFRAGEIDRAGGPVPESWPWVRNAEGSAS</sequence>
<reference evidence="3" key="2">
    <citation type="journal article" date="2020" name="Microorganisms">
        <title>Osmotic Adaptation and Compatible Solute Biosynthesis of Phototrophic Bacteria as Revealed from Genome Analyses.</title>
        <authorList>
            <person name="Imhoff J.F."/>
            <person name="Rahn T."/>
            <person name="Kunzel S."/>
            <person name="Keller A."/>
            <person name="Neulinger S.C."/>
        </authorList>
    </citation>
    <scope>NUCLEOTIDE SEQUENCE</scope>
    <source>
        <strain evidence="3">DSM 9154</strain>
    </source>
</reference>
<name>A0A934V2G0_9PROT</name>
<keyword evidence="4" id="KW-1185">Reference proteome</keyword>
<keyword evidence="2" id="KW-0503">Monooxygenase</keyword>
<dbReference type="EMBL" id="NRRE01000035">
    <property type="protein sequence ID" value="MBK1699280.1"/>
    <property type="molecule type" value="Genomic_DNA"/>
</dbReference>
<gene>
    <name evidence="3" type="ORF">CKO21_18695</name>
</gene>
<dbReference type="Pfam" id="PF00067">
    <property type="entry name" value="p450"/>
    <property type="match status" value="1"/>
</dbReference>
<evidence type="ECO:0000313" key="3">
    <source>
        <dbReference type="EMBL" id="MBK1699280.1"/>
    </source>
</evidence>
<dbReference type="SUPFAM" id="SSF48264">
    <property type="entry name" value="Cytochrome P450"/>
    <property type="match status" value="1"/>
</dbReference>
<dbReference type="PANTHER" id="PTHR46696:SF1">
    <property type="entry name" value="CYTOCHROME P450 YJIB-RELATED"/>
    <property type="match status" value="1"/>
</dbReference>
<dbReference type="AlphaFoldDB" id="A0A934V2G0"/>
<reference evidence="3" key="1">
    <citation type="submission" date="2017-08" db="EMBL/GenBank/DDBJ databases">
        <authorList>
            <person name="Imhoff J.F."/>
            <person name="Rahn T."/>
            <person name="Kuenzel S."/>
            <person name="Neulinger S.C."/>
        </authorList>
    </citation>
    <scope>NUCLEOTIDE SEQUENCE</scope>
    <source>
        <strain evidence="3">DSM 9154</strain>
    </source>
</reference>
<proteinExistence type="inferred from homology"/>
<dbReference type="InterPro" id="IPR017972">
    <property type="entry name" value="Cyt_P450_CS"/>
</dbReference>